<dbReference type="STRING" id="1423807.FD16_GL002295"/>
<dbReference type="AlphaFoldDB" id="A0A0R1W3W8"/>
<dbReference type="Pfam" id="PF08866">
    <property type="entry name" value="DUF1831"/>
    <property type="match status" value="1"/>
</dbReference>
<proteinExistence type="predicted"/>
<keyword evidence="2" id="KW-1185">Reference proteome</keyword>
<dbReference type="Proteomes" id="UP000051820">
    <property type="component" value="Unassembled WGS sequence"/>
</dbReference>
<evidence type="ECO:0008006" key="3">
    <source>
        <dbReference type="Google" id="ProtNLM"/>
    </source>
</evidence>
<protein>
    <recommendedName>
        <fullName evidence="3">Cysteine desulfurase</fullName>
    </recommendedName>
</protein>
<dbReference type="InterPro" id="IPR014965">
    <property type="entry name" value="Amino_acid_metab_prot_put"/>
</dbReference>
<sequence>MAFSKQVQVKGDSDIYQISPNVKKYTLRDLGFDPTRHGAFVYVGSLDTASPFNAAAKLKITINADLDEFKMDTVNTSGTASVNIFNHSRADEFVTQYHFILNEMIDRDVFVKL</sequence>
<name>A0A0R1W3W8_9LACO</name>
<dbReference type="OrthoDB" id="2166222at2"/>
<reference evidence="1 2" key="1">
    <citation type="journal article" date="2015" name="Genome Announc.">
        <title>Expanding the biotechnology potential of lactobacilli through comparative genomics of 213 strains and associated genera.</title>
        <authorList>
            <person name="Sun Z."/>
            <person name="Harris H.M."/>
            <person name="McCann A."/>
            <person name="Guo C."/>
            <person name="Argimon S."/>
            <person name="Zhang W."/>
            <person name="Yang X."/>
            <person name="Jeffery I.B."/>
            <person name="Cooney J.C."/>
            <person name="Kagawa T.F."/>
            <person name="Liu W."/>
            <person name="Song Y."/>
            <person name="Salvetti E."/>
            <person name="Wrobel A."/>
            <person name="Rasinkangas P."/>
            <person name="Parkhill J."/>
            <person name="Rea M.C."/>
            <person name="O'Sullivan O."/>
            <person name="Ritari J."/>
            <person name="Douillard F.P."/>
            <person name="Paul Ross R."/>
            <person name="Yang R."/>
            <person name="Briner A.E."/>
            <person name="Felis G.E."/>
            <person name="de Vos W.M."/>
            <person name="Barrangou R."/>
            <person name="Klaenhammer T.R."/>
            <person name="Caufield P.W."/>
            <person name="Cui Y."/>
            <person name="Zhang H."/>
            <person name="O'Toole P.W."/>
        </authorList>
    </citation>
    <scope>NUCLEOTIDE SEQUENCE [LARGE SCALE GENOMIC DNA]</scope>
    <source>
        <strain evidence="1 2">DSM 5007</strain>
    </source>
</reference>
<accession>A0A0R1W3W8</accession>
<gene>
    <name evidence="1" type="ORF">FD16_GL002295</name>
</gene>
<dbReference type="EMBL" id="AZGF01000007">
    <property type="protein sequence ID" value="KRM12544.1"/>
    <property type="molecule type" value="Genomic_DNA"/>
</dbReference>
<dbReference type="PATRIC" id="fig|1423807.3.peg.2362"/>
<dbReference type="SUPFAM" id="SSF160800">
    <property type="entry name" value="Lp2179-like"/>
    <property type="match status" value="1"/>
</dbReference>
<dbReference type="Gene3D" id="3.30.1820.10">
    <property type="entry name" value="Lp2179-like"/>
    <property type="match status" value="1"/>
</dbReference>
<dbReference type="InterPro" id="IPR035942">
    <property type="entry name" value="Lp2179-like_sf"/>
</dbReference>
<comment type="caution">
    <text evidence="1">The sequence shown here is derived from an EMBL/GenBank/DDBJ whole genome shotgun (WGS) entry which is preliminary data.</text>
</comment>
<organism evidence="1 2">
    <name type="scientific">Paucilactobacillus suebicus DSM 5007 = KCTC 3549</name>
    <dbReference type="NCBI Taxonomy" id="1423807"/>
    <lineage>
        <taxon>Bacteria</taxon>
        <taxon>Bacillati</taxon>
        <taxon>Bacillota</taxon>
        <taxon>Bacilli</taxon>
        <taxon>Lactobacillales</taxon>
        <taxon>Lactobacillaceae</taxon>
        <taxon>Paucilactobacillus</taxon>
    </lineage>
</organism>
<dbReference type="eggNOG" id="ENOG5032U9W">
    <property type="taxonomic scope" value="Bacteria"/>
</dbReference>
<evidence type="ECO:0000313" key="2">
    <source>
        <dbReference type="Proteomes" id="UP000051820"/>
    </source>
</evidence>
<dbReference type="RefSeq" id="WP_010622414.1">
    <property type="nucleotide sequence ID" value="NZ_AZGF01000007.1"/>
</dbReference>
<evidence type="ECO:0000313" key="1">
    <source>
        <dbReference type="EMBL" id="KRM12544.1"/>
    </source>
</evidence>